<accession>A0A1G7EAK7</accession>
<dbReference type="InterPro" id="IPR014917">
    <property type="entry name" value="DUF1800"/>
</dbReference>
<feature type="signal peptide" evidence="1">
    <location>
        <begin position="1"/>
        <end position="32"/>
    </location>
</feature>
<reference evidence="2 3" key="1">
    <citation type="submission" date="2016-10" db="EMBL/GenBank/DDBJ databases">
        <authorList>
            <person name="de Groot N.N."/>
        </authorList>
    </citation>
    <scope>NUCLEOTIDE SEQUENCE [LARGE SCALE GENOMIC DNA]</scope>
    <source>
        <strain evidence="2 3">MON 2.2</strain>
    </source>
</reference>
<dbReference type="PROSITE" id="PS51318">
    <property type="entry name" value="TAT"/>
    <property type="match status" value="1"/>
</dbReference>
<sequence>MTAPDTLPARAGSRRLLLTGLAAAAVAGGLQAVTPAPVAEAAPSATDPVLHLLRRATFGPTRELFAEVTKSGTSAWLEAQLAPATVPDAEMDAFAKRFPRLSWRHWEVRENIGYGWEVMDDYLRLHTARHIWSRRQLLEVVADFWTDHLVVPAPEGDVQAFVHTWHRDVIRKHALGRYADMLKAAVRHPALLAVLDNASSTRQSPNENHGRELLELHTVGVGSYTEADVRQAALALTGLSIDNESLLYEYKPQRRHVGTLKLLGWTSANSRAEDGEKVALSLMDHLARHPRTAERIARKLAVRFVSDAPSATLVSDLAATYLKNDTSIAPVLRRLFASAEFTASVGKKTRRPYEDVIATFRILGHRPDAEGSTSLGDIRWVAKQMGHVPGGWSAPDGYPDVATAWQSASSTLHRWNMHLHAASGWSFKTMRQPDLTTWIPTTLPANHAALVRLVADKLLLTRLTTTQRDAVCTFLERRPTDPVKPGDAAITWRYGQLVAVLLDSTSHTIR</sequence>
<dbReference type="OrthoDB" id="9772295at2"/>
<protein>
    <submittedName>
        <fullName evidence="2">Uncharacterized conserved protein, DUF1800 family</fullName>
    </submittedName>
</protein>
<name>A0A1G7EAK7_9ACTN</name>
<dbReference type="RefSeq" id="WP_157677229.1">
    <property type="nucleotide sequence ID" value="NZ_LT629688.1"/>
</dbReference>
<evidence type="ECO:0000256" key="1">
    <source>
        <dbReference type="SAM" id="SignalP"/>
    </source>
</evidence>
<dbReference type="Proteomes" id="UP000198546">
    <property type="component" value="Chromosome i"/>
</dbReference>
<organism evidence="2 3">
    <name type="scientific">Auraticoccus monumenti</name>
    <dbReference type="NCBI Taxonomy" id="675864"/>
    <lineage>
        <taxon>Bacteria</taxon>
        <taxon>Bacillati</taxon>
        <taxon>Actinomycetota</taxon>
        <taxon>Actinomycetes</taxon>
        <taxon>Propionibacteriales</taxon>
        <taxon>Propionibacteriaceae</taxon>
        <taxon>Auraticoccus</taxon>
    </lineage>
</organism>
<dbReference type="STRING" id="675864.SAMN04489747_3883"/>
<evidence type="ECO:0000313" key="3">
    <source>
        <dbReference type="Proteomes" id="UP000198546"/>
    </source>
</evidence>
<evidence type="ECO:0000313" key="2">
    <source>
        <dbReference type="EMBL" id="SDE60679.1"/>
    </source>
</evidence>
<proteinExistence type="predicted"/>
<dbReference type="AlphaFoldDB" id="A0A1G7EAK7"/>
<gene>
    <name evidence="2" type="ORF">SAMN04489747_3883</name>
</gene>
<dbReference type="Pfam" id="PF08811">
    <property type="entry name" value="DUF1800"/>
    <property type="match status" value="1"/>
</dbReference>
<feature type="chain" id="PRO_5039321271" evidence="1">
    <location>
        <begin position="33"/>
        <end position="510"/>
    </location>
</feature>
<dbReference type="EMBL" id="LT629688">
    <property type="protein sequence ID" value="SDE60679.1"/>
    <property type="molecule type" value="Genomic_DNA"/>
</dbReference>
<dbReference type="InterPro" id="IPR006311">
    <property type="entry name" value="TAT_signal"/>
</dbReference>
<keyword evidence="1" id="KW-0732">Signal</keyword>
<keyword evidence="3" id="KW-1185">Reference proteome</keyword>